<dbReference type="InterPro" id="IPR036995">
    <property type="entry name" value="MPG_sf"/>
</dbReference>
<dbReference type="InterPro" id="IPR011034">
    <property type="entry name" value="Formyl_transferase-like_C_sf"/>
</dbReference>
<evidence type="ECO:0000256" key="5">
    <source>
        <dbReference type="HAMAP-Rule" id="MF_00527"/>
    </source>
</evidence>
<dbReference type="Pfam" id="PF02245">
    <property type="entry name" value="Pur_DNA_glyco"/>
    <property type="match status" value="1"/>
</dbReference>
<evidence type="ECO:0000313" key="6">
    <source>
        <dbReference type="EMBL" id="MFC6396886.1"/>
    </source>
</evidence>
<protein>
    <recommendedName>
        <fullName evidence="5">Putative 3-methyladenine DNA glycosylase</fullName>
        <ecNumber evidence="5">3.2.2.-</ecNumber>
    </recommendedName>
</protein>
<dbReference type="EC" id="3.2.2.-" evidence="5"/>
<evidence type="ECO:0000256" key="1">
    <source>
        <dbReference type="ARBA" id="ARBA00009232"/>
    </source>
</evidence>
<proteinExistence type="inferred from homology"/>
<keyword evidence="3 5" id="KW-0378">Hydrolase</keyword>
<dbReference type="NCBIfam" id="NF002003">
    <property type="entry name" value="PRK00802.1-3"/>
    <property type="match status" value="1"/>
</dbReference>
<keyword evidence="6" id="KW-0326">Glycosidase</keyword>
<dbReference type="CDD" id="cd00540">
    <property type="entry name" value="AAG"/>
    <property type="match status" value="1"/>
</dbReference>
<comment type="similarity">
    <text evidence="1 5">Belongs to the DNA glycosylase MPG family.</text>
</comment>
<evidence type="ECO:0000256" key="2">
    <source>
        <dbReference type="ARBA" id="ARBA00022763"/>
    </source>
</evidence>
<keyword evidence="7" id="KW-1185">Reference proteome</keyword>
<dbReference type="HAMAP" id="MF_00527">
    <property type="entry name" value="3MGH"/>
    <property type="match status" value="1"/>
</dbReference>
<gene>
    <name evidence="6" type="ORF">ACFP57_07805</name>
</gene>
<accession>A0ABW1X0M3</accession>
<reference evidence="7" key="1">
    <citation type="journal article" date="2019" name="Int. J. Syst. Evol. Microbiol.">
        <title>The Global Catalogue of Microorganisms (GCM) 10K type strain sequencing project: providing services to taxonomists for standard genome sequencing and annotation.</title>
        <authorList>
            <consortium name="The Broad Institute Genomics Platform"/>
            <consortium name="The Broad Institute Genome Sequencing Center for Infectious Disease"/>
            <person name="Wu L."/>
            <person name="Ma J."/>
        </authorList>
    </citation>
    <scope>NUCLEOTIDE SEQUENCE [LARGE SCALE GENOMIC DNA]</scope>
    <source>
        <strain evidence="7">CGMCC 1.15277</strain>
    </source>
</reference>
<dbReference type="PANTHER" id="PTHR10429">
    <property type="entry name" value="DNA-3-METHYLADENINE GLYCOSYLASE"/>
    <property type="match status" value="1"/>
</dbReference>
<evidence type="ECO:0000256" key="3">
    <source>
        <dbReference type="ARBA" id="ARBA00022801"/>
    </source>
</evidence>
<dbReference type="PANTHER" id="PTHR10429:SF0">
    <property type="entry name" value="DNA-3-METHYLADENINE GLYCOSYLASE"/>
    <property type="match status" value="1"/>
</dbReference>
<dbReference type="SUPFAM" id="SSF50486">
    <property type="entry name" value="FMT C-terminal domain-like"/>
    <property type="match status" value="1"/>
</dbReference>
<dbReference type="Gene3D" id="3.10.300.10">
    <property type="entry name" value="Methylpurine-DNA glycosylase (MPG)"/>
    <property type="match status" value="1"/>
</dbReference>
<keyword evidence="2 5" id="KW-0227">DNA damage</keyword>
<dbReference type="GO" id="GO:0016798">
    <property type="term" value="F:hydrolase activity, acting on glycosyl bonds"/>
    <property type="evidence" value="ECO:0007669"/>
    <property type="project" value="UniProtKB-KW"/>
</dbReference>
<dbReference type="RefSeq" id="WP_343884116.1">
    <property type="nucleotide sequence ID" value="NZ_BAAAKI010000001.1"/>
</dbReference>
<comment type="caution">
    <text evidence="6">The sequence shown here is derived from an EMBL/GenBank/DDBJ whole genome shotgun (WGS) entry which is preliminary data.</text>
</comment>
<evidence type="ECO:0000256" key="4">
    <source>
        <dbReference type="ARBA" id="ARBA00023204"/>
    </source>
</evidence>
<organism evidence="6 7">
    <name type="scientific">Luteococcus sanguinis</name>
    <dbReference type="NCBI Taxonomy" id="174038"/>
    <lineage>
        <taxon>Bacteria</taxon>
        <taxon>Bacillati</taxon>
        <taxon>Actinomycetota</taxon>
        <taxon>Actinomycetes</taxon>
        <taxon>Propionibacteriales</taxon>
        <taxon>Propionibacteriaceae</taxon>
        <taxon>Luteococcus</taxon>
    </lineage>
</organism>
<dbReference type="NCBIfam" id="TIGR00567">
    <property type="entry name" value="3mg"/>
    <property type="match status" value="1"/>
</dbReference>
<sequence>MIDLSRSPLEVAPLLLGAVLRHGEVALELTEVEAYLGPDDPASHAFRGPTARTQVMFGPPGHLYVYLSYGVHLAANLVCAPDGTAGAVLLRSGRVVDGAVVARRRREGARRPGSAPVPDVELARGPGNLGRALGLVIEDSGAVVGQSPHGPREPGFALADGRSGQVELACGPRVGVSLAHEVDWRFWIPAEPSVSRYARSPRAPRG</sequence>
<dbReference type="EMBL" id="JBHSUA010000015">
    <property type="protein sequence ID" value="MFC6396886.1"/>
    <property type="molecule type" value="Genomic_DNA"/>
</dbReference>
<name>A0ABW1X0M3_9ACTN</name>
<dbReference type="Proteomes" id="UP001596266">
    <property type="component" value="Unassembled WGS sequence"/>
</dbReference>
<keyword evidence="4 5" id="KW-0234">DNA repair</keyword>
<dbReference type="InterPro" id="IPR003180">
    <property type="entry name" value="MPG"/>
</dbReference>
<evidence type="ECO:0000313" key="7">
    <source>
        <dbReference type="Proteomes" id="UP001596266"/>
    </source>
</evidence>